<evidence type="ECO:0000313" key="2">
    <source>
        <dbReference type="EMBL" id="KAK8889730.1"/>
    </source>
</evidence>
<organism evidence="2 3">
    <name type="scientific">Tritrichomonas musculus</name>
    <dbReference type="NCBI Taxonomy" id="1915356"/>
    <lineage>
        <taxon>Eukaryota</taxon>
        <taxon>Metamonada</taxon>
        <taxon>Parabasalia</taxon>
        <taxon>Tritrichomonadida</taxon>
        <taxon>Tritrichomonadidae</taxon>
        <taxon>Tritrichomonas</taxon>
    </lineage>
</organism>
<dbReference type="EMBL" id="JAPFFF010000005">
    <property type="protein sequence ID" value="KAK8889730.1"/>
    <property type="molecule type" value="Genomic_DNA"/>
</dbReference>
<dbReference type="PANTHER" id="PTHR10695">
    <property type="entry name" value="DEPHOSPHO-COA KINASE-RELATED"/>
    <property type="match status" value="1"/>
</dbReference>
<keyword evidence="3" id="KW-1185">Reference proteome</keyword>
<dbReference type="InterPro" id="IPR004821">
    <property type="entry name" value="Cyt_trans-like"/>
</dbReference>
<proteinExistence type="predicted"/>
<dbReference type="Pfam" id="PF01467">
    <property type="entry name" value="CTP_transf_like"/>
    <property type="match status" value="1"/>
</dbReference>
<dbReference type="PANTHER" id="PTHR10695:SF46">
    <property type="entry name" value="BIFUNCTIONAL COENZYME A SYNTHASE-RELATED"/>
    <property type="match status" value="1"/>
</dbReference>
<dbReference type="Proteomes" id="UP001470230">
    <property type="component" value="Unassembled WGS sequence"/>
</dbReference>
<feature type="domain" description="Cytidyltransferase-like" evidence="1">
    <location>
        <begin position="98"/>
        <end position="233"/>
    </location>
</feature>
<gene>
    <name evidence="2" type="ORF">M9Y10_034484</name>
</gene>
<dbReference type="Gene3D" id="3.40.50.620">
    <property type="entry name" value="HUPs"/>
    <property type="match status" value="1"/>
</dbReference>
<dbReference type="SUPFAM" id="SSF52374">
    <property type="entry name" value="Nucleotidylyl transferase"/>
    <property type="match status" value="1"/>
</dbReference>
<name>A0ABR2KI86_9EUKA</name>
<reference evidence="2 3" key="1">
    <citation type="submission" date="2024-04" db="EMBL/GenBank/DDBJ databases">
        <title>Tritrichomonas musculus Genome.</title>
        <authorList>
            <person name="Alves-Ferreira E."/>
            <person name="Grigg M."/>
            <person name="Lorenzi H."/>
            <person name="Galac M."/>
        </authorList>
    </citation>
    <scope>NUCLEOTIDE SEQUENCE [LARGE SCALE GENOMIC DNA]</scope>
    <source>
        <strain evidence="2 3">EAF2021</strain>
    </source>
</reference>
<evidence type="ECO:0000259" key="1">
    <source>
        <dbReference type="Pfam" id="PF01467"/>
    </source>
</evidence>
<comment type="caution">
    <text evidence="2">The sequence shown here is derived from an EMBL/GenBank/DDBJ whole genome shotgun (WGS) entry which is preliminary data.</text>
</comment>
<accession>A0ABR2KI86</accession>
<sequence>MFSAVPISKNQVAYDRETFENHLKKHFGKLDLTLLTPNLHHPLVIPFIAYAYNFCIRYYRQVNISILYREEQVEQKPNYEIVNLEPFEHHDAVETVCFGGSFDRLHYGHKLLITAGVILCNKYLIIGVNRATSKKSHHELIEPFEDRASSCLNFVFKLNQDLIVRIEVIDDVAGPTGYLPNIDLLVLSQETIKGGDMVNEIRKQKGLQPIAYAPIPLITLMTGSRLSSSYLRELASSNAENE</sequence>
<dbReference type="InterPro" id="IPR014729">
    <property type="entry name" value="Rossmann-like_a/b/a_fold"/>
</dbReference>
<dbReference type="NCBIfam" id="TIGR00125">
    <property type="entry name" value="cyt_tran_rel"/>
    <property type="match status" value="1"/>
</dbReference>
<protein>
    <recommendedName>
        <fullName evidence="1">Cytidyltransferase-like domain-containing protein</fullName>
    </recommendedName>
</protein>
<evidence type="ECO:0000313" key="3">
    <source>
        <dbReference type="Proteomes" id="UP001470230"/>
    </source>
</evidence>